<sequence>MTSTTADGLLNWEVQPHLLSGNPAQQDPWQRNATNLIKELSDQDQATRQYQTHLESRLREDRACLQHERQHSSQLQQKLADLQSTHNQVELALYQATNDIKWLRQELDMQVRKSQDAESRAAALSSLNESLVQKMLGAHSAELGAQATSVDALQLHLNQQKHEAWIKELQLSNRLHEESIRSLQSALHAAIFSMSYSESSGSSECTTIVGSGAGIGDENSSEVRAYIGMNSTQNGQCSSAKEGSWYEA</sequence>
<keyword evidence="1" id="KW-0175">Coiled coil</keyword>
<protein>
    <submittedName>
        <fullName evidence="2">Uncharacterized protein</fullName>
    </submittedName>
</protein>
<name>A0A0U5G248_ASPCI</name>
<evidence type="ECO:0000313" key="2">
    <source>
        <dbReference type="EMBL" id="CEL05835.1"/>
    </source>
</evidence>
<dbReference type="OMA" id="ACLQHER"/>
<dbReference type="EMBL" id="CDMC01000005">
    <property type="protein sequence ID" value="CEL05835.1"/>
    <property type="molecule type" value="Genomic_DNA"/>
</dbReference>
<gene>
    <name evidence="2" type="ORF">ASPCAL06948</name>
</gene>
<dbReference type="Proteomes" id="UP000054771">
    <property type="component" value="Unassembled WGS sequence"/>
</dbReference>
<feature type="coiled-coil region" evidence="1">
    <location>
        <begin position="65"/>
        <end position="92"/>
    </location>
</feature>
<organism evidence="2 3">
    <name type="scientific">Aspergillus calidoustus</name>
    <dbReference type="NCBI Taxonomy" id="454130"/>
    <lineage>
        <taxon>Eukaryota</taxon>
        <taxon>Fungi</taxon>
        <taxon>Dikarya</taxon>
        <taxon>Ascomycota</taxon>
        <taxon>Pezizomycotina</taxon>
        <taxon>Eurotiomycetes</taxon>
        <taxon>Eurotiomycetidae</taxon>
        <taxon>Eurotiales</taxon>
        <taxon>Aspergillaceae</taxon>
        <taxon>Aspergillus</taxon>
        <taxon>Aspergillus subgen. Nidulantes</taxon>
    </lineage>
</organism>
<dbReference type="AlphaFoldDB" id="A0A0U5G248"/>
<proteinExistence type="predicted"/>
<evidence type="ECO:0000313" key="3">
    <source>
        <dbReference type="Proteomes" id="UP000054771"/>
    </source>
</evidence>
<keyword evidence="3" id="KW-1185">Reference proteome</keyword>
<dbReference type="OrthoDB" id="4421490at2759"/>
<accession>A0A0U5G248</accession>
<reference evidence="3" key="1">
    <citation type="journal article" date="2016" name="Genome Announc.">
        <title>Draft genome sequences of fungus Aspergillus calidoustus.</title>
        <authorList>
            <person name="Horn F."/>
            <person name="Linde J."/>
            <person name="Mattern D.J."/>
            <person name="Walther G."/>
            <person name="Guthke R."/>
            <person name="Scherlach K."/>
            <person name="Martin K."/>
            <person name="Brakhage A.A."/>
            <person name="Petzke L."/>
            <person name="Valiante V."/>
        </authorList>
    </citation>
    <scope>NUCLEOTIDE SEQUENCE [LARGE SCALE GENOMIC DNA]</scope>
    <source>
        <strain evidence="3">SF006504</strain>
    </source>
</reference>
<evidence type="ECO:0000256" key="1">
    <source>
        <dbReference type="SAM" id="Coils"/>
    </source>
</evidence>